<reference evidence="3 5" key="1">
    <citation type="submission" date="2015-05" db="EMBL/GenBank/DDBJ databases">
        <title>A genomic and transcriptomic approach to investigate the blue pigment phenotype in Pseudomonas fluorescens.</title>
        <authorList>
            <person name="Andreani N.A."/>
            <person name="Cardazzo B."/>
        </authorList>
    </citation>
    <scope>NUCLEOTIDE SEQUENCE [LARGE SCALE GENOMIC DNA]</scope>
    <source>
        <strain evidence="3 5">Ps_22</strain>
    </source>
</reference>
<dbReference type="EC" id="3.5.1.18" evidence="3"/>
<name>A0A120G5Q3_PSEFL</name>
<dbReference type="PANTHER" id="PTHR43808">
    <property type="entry name" value="ACETYLORNITHINE DEACETYLASE"/>
    <property type="match status" value="1"/>
</dbReference>
<dbReference type="EMBL" id="PVUH01000020">
    <property type="protein sequence ID" value="PRW86568.1"/>
    <property type="molecule type" value="Genomic_DNA"/>
</dbReference>
<dbReference type="RefSeq" id="WP_073451712.1">
    <property type="nucleotide sequence ID" value="NZ_LCYA01000189.1"/>
</dbReference>
<reference evidence="4 6" key="2">
    <citation type="submission" date="2018-03" db="EMBL/GenBank/DDBJ databases">
        <title>Blue discolouration in mozzarella cheese caused by Pseudomonas fluorescens.</title>
        <authorList>
            <person name="Chiesa F."/>
            <person name="Dalmasso A."/>
            <person name="Lomonaco S."/>
        </authorList>
    </citation>
    <scope>NUCLEOTIDE SEQUENCE [LARGE SCALE GENOMIC DNA]</scope>
    <source>
        <strain evidence="4 6">11293</strain>
    </source>
</reference>
<evidence type="ECO:0000313" key="4">
    <source>
        <dbReference type="EMBL" id="PRW86568.1"/>
    </source>
</evidence>
<evidence type="ECO:0000313" key="3">
    <source>
        <dbReference type="EMBL" id="KWV84463.1"/>
    </source>
</evidence>
<dbReference type="InterPro" id="IPR050072">
    <property type="entry name" value="Peptidase_M20A"/>
</dbReference>
<dbReference type="InterPro" id="IPR002933">
    <property type="entry name" value="Peptidase_M20"/>
</dbReference>
<accession>A0A120G5Q3</accession>
<proteinExistence type="predicted"/>
<evidence type="ECO:0000256" key="1">
    <source>
        <dbReference type="ARBA" id="ARBA00022801"/>
    </source>
</evidence>
<protein>
    <submittedName>
        <fullName evidence="4">Peptidase M20</fullName>
    </submittedName>
    <submittedName>
        <fullName evidence="3">Putative succinyl-diaminopimelate desuccinylase</fullName>
        <ecNumber evidence="3">3.5.1.18</ecNumber>
    </submittedName>
</protein>
<dbReference type="GO" id="GO:0009014">
    <property type="term" value="F:succinyl-diaminopimelate desuccinylase activity"/>
    <property type="evidence" value="ECO:0007669"/>
    <property type="project" value="UniProtKB-EC"/>
</dbReference>
<keyword evidence="1 3" id="KW-0378">Hydrolase</keyword>
<dbReference type="EMBL" id="LCYA01000189">
    <property type="protein sequence ID" value="KWV84463.1"/>
    <property type="molecule type" value="Genomic_DNA"/>
</dbReference>
<evidence type="ECO:0000313" key="6">
    <source>
        <dbReference type="Proteomes" id="UP000239731"/>
    </source>
</evidence>
<organism evidence="3 5">
    <name type="scientific">Pseudomonas fluorescens</name>
    <dbReference type="NCBI Taxonomy" id="294"/>
    <lineage>
        <taxon>Bacteria</taxon>
        <taxon>Pseudomonadati</taxon>
        <taxon>Pseudomonadota</taxon>
        <taxon>Gammaproteobacteria</taxon>
        <taxon>Pseudomonadales</taxon>
        <taxon>Pseudomonadaceae</taxon>
        <taxon>Pseudomonas</taxon>
    </lineage>
</organism>
<dbReference type="SUPFAM" id="SSF53187">
    <property type="entry name" value="Zn-dependent exopeptidases"/>
    <property type="match status" value="1"/>
</dbReference>
<keyword evidence="2" id="KW-0170">Cobalt</keyword>
<dbReference type="Gene3D" id="3.40.630.10">
    <property type="entry name" value="Zn peptidases"/>
    <property type="match status" value="2"/>
</dbReference>
<dbReference type="AlphaFoldDB" id="A0A120G5Q3"/>
<gene>
    <name evidence="3" type="primary">dapE_2</name>
    <name evidence="4" type="ORF">C7A10_24600</name>
    <name evidence="3" type="ORF">PFLmoz3_05921</name>
</gene>
<evidence type="ECO:0000256" key="2">
    <source>
        <dbReference type="ARBA" id="ARBA00023285"/>
    </source>
</evidence>
<comment type="caution">
    <text evidence="3">The sequence shown here is derived from an EMBL/GenBank/DDBJ whole genome shotgun (WGS) entry which is preliminary data.</text>
</comment>
<sequence>MLFTDRYVQRLVQLLEIDTVTPMESHQASQIAHANAVFADWAASLGMRVVFAGPGEVSVHDDYVTPRTVERLCHEHEGFLDWQPHTVLEIGHGPKHRTLMFNFHMDTVSPHLPVLLREGCVHGRGAVDNKGPGLAVLAAIEEVQHTHPQVLRDIRLLIQVVAGEEGGAMGVYGTRYLCERGLVGALNVFVEPSGDGYFDASTTSMTYEIRMDGNDSTDDFPERGDNASLILSFMAQEMARSLAEPVKALDVKMTLAGIHTGLHHNRVYGSGHCLFNFSYRSADAGRQVAEQVDQAYAAALECCRVALSGLHPFSFTIERLLSTCSASWLKRDLPVLNNRDAAMETVLMNAGINRNTCSAEAFTCDAMWAQADDAYSIVWGPGSLALNGAHTALEHVRLDDLESFTRAVHRLITQFATATAHTPN</sequence>
<evidence type="ECO:0000313" key="5">
    <source>
        <dbReference type="Proteomes" id="UP000061348"/>
    </source>
</evidence>
<dbReference type="PATRIC" id="fig|294.193.peg.676"/>
<dbReference type="Proteomes" id="UP000239731">
    <property type="component" value="Unassembled WGS sequence"/>
</dbReference>
<dbReference type="Pfam" id="PF01546">
    <property type="entry name" value="Peptidase_M20"/>
    <property type="match status" value="1"/>
</dbReference>
<dbReference type="Proteomes" id="UP000061348">
    <property type="component" value="Unassembled WGS sequence"/>
</dbReference>